<evidence type="ECO:0000313" key="2">
    <source>
        <dbReference type="EMBL" id="QEL54184.1"/>
    </source>
</evidence>
<proteinExistence type="predicted"/>
<feature type="chain" id="PRO_5023116660" description="TonB C-terminal domain-containing protein" evidence="1">
    <location>
        <begin position="21"/>
        <end position="104"/>
    </location>
</feature>
<accession>A0A5C1DC18</accession>
<dbReference type="RefSeq" id="WP_149294579.1">
    <property type="nucleotide sequence ID" value="NZ_CP043473.1"/>
</dbReference>
<organism evidence="2 3">
    <name type="scientific">Chromobacterium paludis</name>
    <dbReference type="NCBI Taxonomy" id="2605945"/>
    <lineage>
        <taxon>Bacteria</taxon>
        <taxon>Pseudomonadati</taxon>
        <taxon>Pseudomonadota</taxon>
        <taxon>Betaproteobacteria</taxon>
        <taxon>Neisseriales</taxon>
        <taxon>Chromobacteriaceae</taxon>
        <taxon>Chromobacterium</taxon>
    </lineage>
</organism>
<name>A0A5C1DC18_9NEIS</name>
<dbReference type="EMBL" id="CP043473">
    <property type="protein sequence ID" value="QEL54184.1"/>
    <property type="molecule type" value="Genomic_DNA"/>
</dbReference>
<evidence type="ECO:0000313" key="3">
    <source>
        <dbReference type="Proteomes" id="UP000322079"/>
    </source>
</evidence>
<feature type="signal peptide" evidence="1">
    <location>
        <begin position="1"/>
        <end position="20"/>
    </location>
</feature>
<keyword evidence="1" id="KW-0732">Signal</keyword>
<evidence type="ECO:0008006" key="4">
    <source>
        <dbReference type="Google" id="ProtNLM"/>
    </source>
</evidence>
<keyword evidence="3" id="KW-1185">Reference proteome</keyword>
<dbReference type="AlphaFoldDB" id="A0A5C1DC18"/>
<sequence>MLRKWLLAAVALCEAASVWAACEKTVSPVYPPSVLAAHPIKVKVTVFFDTGEDGLVSKLVRLDFNEAMDETDRNAFKASIDTALKQYKCAPNAHLKQLFGFAFD</sequence>
<dbReference type="Proteomes" id="UP000322079">
    <property type="component" value="Chromosome"/>
</dbReference>
<evidence type="ECO:0000256" key="1">
    <source>
        <dbReference type="SAM" id="SignalP"/>
    </source>
</evidence>
<protein>
    <recommendedName>
        <fullName evidence="4">TonB C-terminal domain-containing protein</fullName>
    </recommendedName>
</protein>
<gene>
    <name evidence="2" type="ORF">FYK34_00575</name>
</gene>
<dbReference type="KEGG" id="chrm:FYK34_00575"/>
<reference evidence="2 3" key="1">
    <citation type="submission" date="2019-08" db="EMBL/GenBank/DDBJ databases">
        <title>Chromobacterium paludis, a novel bacterium isolated from a Maryland marsh pond.</title>
        <authorList>
            <person name="Blackburn M.B."/>
            <person name="Gundersen-Rindal D.E."/>
        </authorList>
    </citation>
    <scope>NUCLEOTIDE SEQUENCE [LARGE SCALE GENOMIC DNA]</scope>
    <source>
        <strain evidence="3">IIBBL 257-1</strain>
    </source>
</reference>